<feature type="region of interest" description="Disordered" evidence="13">
    <location>
        <begin position="766"/>
        <end position="788"/>
    </location>
</feature>
<protein>
    <recommendedName>
        <fullName evidence="3 12">Ribonucleoside-diphosphate reductase</fullName>
        <ecNumber evidence="3 12">1.17.4.1</ecNumber>
    </recommendedName>
</protein>
<dbReference type="NCBIfam" id="TIGR02506">
    <property type="entry name" value="NrdE_NrdA"/>
    <property type="match status" value="1"/>
</dbReference>
<evidence type="ECO:0000256" key="1">
    <source>
        <dbReference type="ARBA" id="ARBA00010406"/>
    </source>
</evidence>
<dbReference type="eggNOG" id="KOG1112">
    <property type="taxonomic scope" value="Eukaryota"/>
</dbReference>
<comment type="subunit">
    <text evidence="2">Heterodimer of a large and a small subunit.</text>
</comment>
<dbReference type="InterPro" id="IPR013509">
    <property type="entry name" value="RNR_lsu_N"/>
</dbReference>
<dbReference type="EC" id="1.17.4.1" evidence="3 12"/>
<dbReference type="GeneID" id="14907404"/>
<evidence type="ECO:0000256" key="6">
    <source>
        <dbReference type="ARBA" id="ARBA00022840"/>
    </source>
</evidence>
<dbReference type="InterPro" id="IPR013346">
    <property type="entry name" value="NrdE_NrdA_C"/>
</dbReference>
<dbReference type="FunFam" id="3.20.70.20:FF:000010">
    <property type="entry name" value="Ribonucleoside-diphosphate reductase"/>
    <property type="match status" value="1"/>
</dbReference>
<dbReference type="PROSITE" id="PS51161">
    <property type="entry name" value="ATP_CONE"/>
    <property type="match status" value="1"/>
</dbReference>
<dbReference type="PANTHER" id="PTHR11573">
    <property type="entry name" value="RIBONUCLEOSIDE-DIPHOSPHATE REDUCTASE LARGE CHAIN"/>
    <property type="match status" value="1"/>
</dbReference>
<evidence type="ECO:0000256" key="7">
    <source>
        <dbReference type="ARBA" id="ARBA00023002"/>
    </source>
</evidence>
<dbReference type="InterPro" id="IPR000788">
    <property type="entry name" value="RNR_lg_C"/>
</dbReference>
<dbReference type="GO" id="GO:0005524">
    <property type="term" value="F:ATP binding"/>
    <property type="evidence" value="ECO:0007669"/>
    <property type="project" value="UniProtKB-UniRule"/>
</dbReference>
<name>G0QU39_ICHMU</name>
<keyword evidence="4" id="KW-0021">Allosteric enzyme</keyword>
<evidence type="ECO:0000256" key="2">
    <source>
        <dbReference type="ARBA" id="ARBA00011771"/>
    </source>
</evidence>
<proteinExistence type="inferred from homology"/>
<dbReference type="PRINTS" id="PR01183">
    <property type="entry name" value="RIBORDTASEM1"/>
</dbReference>
<evidence type="ECO:0000256" key="5">
    <source>
        <dbReference type="ARBA" id="ARBA00022741"/>
    </source>
</evidence>
<dbReference type="AlphaFoldDB" id="G0QU39"/>
<keyword evidence="8 12" id="KW-0215">Deoxyribonucleotide synthesis</keyword>
<evidence type="ECO:0000313" key="15">
    <source>
        <dbReference type="EMBL" id="EGR31263.1"/>
    </source>
</evidence>
<dbReference type="Proteomes" id="UP000008983">
    <property type="component" value="Unassembled WGS sequence"/>
</dbReference>
<dbReference type="GO" id="GO:0009263">
    <property type="term" value="P:deoxyribonucleotide biosynthetic process"/>
    <property type="evidence" value="ECO:0007669"/>
    <property type="project" value="UniProtKB-KW"/>
</dbReference>
<evidence type="ECO:0000313" key="16">
    <source>
        <dbReference type="Proteomes" id="UP000008983"/>
    </source>
</evidence>
<dbReference type="Pfam" id="PF02867">
    <property type="entry name" value="Ribonuc_red_lgC"/>
    <property type="match status" value="1"/>
</dbReference>
<evidence type="ECO:0000256" key="11">
    <source>
        <dbReference type="PROSITE-ProRule" id="PRU00492"/>
    </source>
</evidence>
<dbReference type="OMA" id="IELPQHM"/>
<evidence type="ECO:0000256" key="12">
    <source>
        <dbReference type="RuleBase" id="RU003410"/>
    </source>
</evidence>
<comment type="catalytic activity">
    <reaction evidence="10 12">
        <text>a 2'-deoxyribonucleoside 5'-diphosphate + [thioredoxin]-disulfide + H2O = a ribonucleoside 5'-diphosphate + [thioredoxin]-dithiol</text>
        <dbReference type="Rhea" id="RHEA:23252"/>
        <dbReference type="Rhea" id="RHEA-COMP:10698"/>
        <dbReference type="Rhea" id="RHEA-COMP:10700"/>
        <dbReference type="ChEBI" id="CHEBI:15377"/>
        <dbReference type="ChEBI" id="CHEBI:29950"/>
        <dbReference type="ChEBI" id="CHEBI:50058"/>
        <dbReference type="ChEBI" id="CHEBI:57930"/>
        <dbReference type="ChEBI" id="CHEBI:73316"/>
        <dbReference type="EC" id="1.17.4.1"/>
    </reaction>
</comment>
<dbReference type="CDD" id="cd01679">
    <property type="entry name" value="RNR_I"/>
    <property type="match status" value="1"/>
</dbReference>
<dbReference type="FunCoup" id="G0QU39">
    <property type="interactions" value="446"/>
</dbReference>
<gene>
    <name evidence="15" type="ORF">IMG5_114720</name>
</gene>
<evidence type="ECO:0000256" key="8">
    <source>
        <dbReference type="ARBA" id="ARBA00023116"/>
    </source>
</evidence>
<evidence type="ECO:0000256" key="10">
    <source>
        <dbReference type="ARBA" id="ARBA00047754"/>
    </source>
</evidence>
<dbReference type="Gene3D" id="3.20.70.20">
    <property type="match status" value="1"/>
</dbReference>
<dbReference type="PROSITE" id="PS00089">
    <property type="entry name" value="RIBORED_LARGE"/>
    <property type="match status" value="1"/>
</dbReference>
<dbReference type="Pfam" id="PF00317">
    <property type="entry name" value="Ribonuc_red_lgN"/>
    <property type="match status" value="1"/>
</dbReference>
<evidence type="ECO:0000259" key="14">
    <source>
        <dbReference type="PROSITE" id="PS51161"/>
    </source>
</evidence>
<dbReference type="InterPro" id="IPR005144">
    <property type="entry name" value="ATP-cone_dom"/>
</dbReference>
<dbReference type="PANTHER" id="PTHR11573:SF6">
    <property type="entry name" value="RIBONUCLEOSIDE-DIPHOSPHATE REDUCTASE LARGE SUBUNIT"/>
    <property type="match status" value="1"/>
</dbReference>
<keyword evidence="16" id="KW-1185">Reference proteome</keyword>
<dbReference type="SUPFAM" id="SSF51998">
    <property type="entry name" value="PFL-like glycyl radical enzymes"/>
    <property type="match status" value="1"/>
</dbReference>
<comment type="function">
    <text evidence="9 12">Provides the precursors necessary for DNA synthesis. Catalyzes the biosynthesis of deoxyribonucleotides from the corresponding ribonucleotides.</text>
</comment>
<accession>G0QU39</accession>
<keyword evidence="7 12" id="KW-0560">Oxidoreductase</keyword>
<feature type="domain" description="ATP-cone" evidence="14">
    <location>
        <begin position="1"/>
        <end position="57"/>
    </location>
</feature>
<organism evidence="15 16">
    <name type="scientific">Ichthyophthirius multifiliis</name>
    <name type="common">White spot disease agent</name>
    <name type="synonym">Ich</name>
    <dbReference type="NCBI Taxonomy" id="5932"/>
    <lineage>
        <taxon>Eukaryota</taxon>
        <taxon>Sar</taxon>
        <taxon>Alveolata</taxon>
        <taxon>Ciliophora</taxon>
        <taxon>Intramacronucleata</taxon>
        <taxon>Oligohymenophorea</taxon>
        <taxon>Hymenostomatida</taxon>
        <taxon>Ophryoglenina</taxon>
        <taxon>Ichthyophthirius</taxon>
    </lineage>
</organism>
<dbReference type="SUPFAM" id="SSF48168">
    <property type="entry name" value="R1 subunit of ribonucleotide reductase, N-terminal domain"/>
    <property type="match status" value="1"/>
</dbReference>
<evidence type="ECO:0000256" key="4">
    <source>
        <dbReference type="ARBA" id="ARBA00022533"/>
    </source>
</evidence>
<dbReference type="InParanoid" id="G0QU39"/>
<dbReference type="UniPathway" id="UPA00326"/>
<evidence type="ECO:0000256" key="13">
    <source>
        <dbReference type="SAM" id="MobiDB-lite"/>
    </source>
</evidence>
<evidence type="ECO:0000256" key="9">
    <source>
        <dbReference type="ARBA" id="ARBA00024942"/>
    </source>
</evidence>
<comment type="similarity">
    <text evidence="1 12">Belongs to the ribonucleoside diphosphate reductase large chain family.</text>
</comment>
<dbReference type="OrthoDB" id="3000483at2759"/>
<dbReference type="InterPro" id="IPR008926">
    <property type="entry name" value="RNR_R1-su_N"/>
</dbReference>
<keyword evidence="5 11" id="KW-0547">Nucleotide-binding</keyword>
<dbReference type="EMBL" id="GL983899">
    <property type="protein sequence ID" value="EGR31263.1"/>
    <property type="molecule type" value="Genomic_DNA"/>
</dbReference>
<dbReference type="STRING" id="857967.G0QU39"/>
<reference evidence="15 16" key="1">
    <citation type="submission" date="2011-07" db="EMBL/GenBank/DDBJ databases">
        <authorList>
            <person name="Coyne R."/>
            <person name="Brami D."/>
            <person name="Johnson J."/>
            <person name="Hostetler J."/>
            <person name="Hannick L."/>
            <person name="Clark T."/>
            <person name="Cassidy-Hanley D."/>
            <person name="Inman J."/>
        </authorList>
    </citation>
    <scope>NUCLEOTIDE SEQUENCE [LARGE SCALE GENOMIC DNA]</scope>
    <source>
        <strain evidence="15 16">G5</strain>
    </source>
</reference>
<evidence type="ECO:0000256" key="3">
    <source>
        <dbReference type="ARBA" id="ARBA00012274"/>
    </source>
</evidence>
<dbReference type="RefSeq" id="XP_004034749.1">
    <property type="nucleotide sequence ID" value="XM_004034701.1"/>
</dbReference>
<dbReference type="GO" id="GO:0005971">
    <property type="term" value="C:ribonucleoside-diphosphate reductase complex"/>
    <property type="evidence" value="ECO:0007669"/>
    <property type="project" value="TreeGrafter"/>
</dbReference>
<dbReference type="InterPro" id="IPR039718">
    <property type="entry name" value="Rrm1"/>
</dbReference>
<sequence length="804" mass="92509">MDLIIQKVVKGMYQGVHTTTLDELSAETCAYMNIIHPHYSLLAARIAVSNLHKETKETFVETIQDLYNYKDNQNRKASLIADDVYQIVIENADLIQQQINYERDYTYDFFGFKTLERSYLLKIHGKIVERPQTMLMRVSIGIHKRDLQSAFRTYNLMSEKWFTHATPTLFNAGSPNPQMSSCFLLTMQSDSIEGIYDTLKQCALISKSAGGIGVSVHNIRSQDSYIRGTNGHSNGIIPMLKVFNDTARYVDQGGGKRKGSFAIYLEPWHADVFDFLQLKKNHGKEEQRARDLFYALWIPDIFMRRVIADEHWTLMCPNECLGLPDVWGEEFEKLYEKYEREGKGRKRIKARELWQDIIDSQIETGTPYMLYKDACNRKSNQQNLGTIRSSNLCTEIIEYTSPDEIAVCNLASISLQKFVVEDNENSYFEYNKLYEISKIVTFNLNRVIDENYYPVPQARLSNMKHRPIGIGVQGLADAFMKLKVSFESEKALEINEKIFETIYYGACEASMELAIKDGCYASFVGSPASQGKLQFDLWNYKPHKCGYDWDSLKSKIQKYGMRNSLLIAPMPTASTSQILGNCESFEPYTSNLYTRRVLAGEFVCVNPHLVQDLIKINQWTPSVKNQLLAYNGSVQQIQEIPESLKDIYKTVWEVSQKAIINLALSRSPFIDQSQSLNIHISEPSYSKMTSMHFYAWEKGLKTGMYYLRSRPAADPIKFTLDVESLLKNAGDIQVQKNNKQKELDENNPEKFSEDPIKKLKIDEKENIQLNTQQPEDQVCPLRKKKKNSKGKWEYDDEECFACGS</sequence>
<keyword evidence="6 11" id="KW-0067">ATP-binding</keyword>
<dbReference type="GO" id="GO:0004748">
    <property type="term" value="F:ribonucleoside-diphosphate reductase activity, thioredoxin disulfide as acceptor"/>
    <property type="evidence" value="ECO:0007669"/>
    <property type="project" value="UniProtKB-EC"/>
</dbReference>